<dbReference type="STRING" id="13370.A0A448YI62"/>
<feature type="region of interest" description="Disordered" evidence="1">
    <location>
        <begin position="428"/>
        <end position="487"/>
    </location>
</feature>
<evidence type="ECO:0000313" key="4">
    <source>
        <dbReference type="Proteomes" id="UP000290900"/>
    </source>
</evidence>
<feature type="compositionally biased region" description="Basic residues" evidence="1">
    <location>
        <begin position="192"/>
        <end position="204"/>
    </location>
</feature>
<name>A0A448YI62_BRENA</name>
<dbReference type="OrthoDB" id="2445133at2759"/>
<dbReference type="PANTHER" id="PTHR46424:SF1">
    <property type="entry name" value="UBX DOMAIN-CONTAINING PROTEIN 4"/>
    <property type="match status" value="1"/>
</dbReference>
<protein>
    <submittedName>
        <fullName evidence="3">DEKNAAC101429</fullName>
    </submittedName>
</protein>
<accession>A0A448YI62</accession>
<dbReference type="Gene3D" id="3.10.20.90">
    <property type="entry name" value="Phosphatidylinositol 3-kinase Catalytic Subunit, Chain A, domain 1"/>
    <property type="match status" value="1"/>
</dbReference>
<feature type="compositionally biased region" description="Basic and acidic residues" evidence="1">
    <location>
        <begin position="452"/>
        <end position="473"/>
    </location>
</feature>
<reference evidence="3 4" key="1">
    <citation type="submission" date="2018-12" db="EMBL/GenBank/DDBJ databases">
        <authorList>
            <person name="Tiukova I."/>
            <person name="Dainat J."/>
        </authorList>
    </citation>
    <scope>NUCLEOTIDE SEQUENCE [LARGE SCALE GENOMIC DNA]</scope>
</reference>
<dbReference type="SUPFAM" id="SSF54236">
    <property type="entry name" value="Ubiquitin-like"/>
    <property type="match status" value="1"/>
</dbReference>
<dbReference type="InParanoid" id="A0A448YI62"/>
<dbReference type="EMBL" id="CAACVR010000005">
    <property type="protein sequence ID" value="VEU20558.1"/>
    <property type="molecule type" value="Genomic_DNA"/>
</dbReference>
<proteinExistence type="predicted"/>
<feature type="domain" description="UBX" evidence="2">
    <location>
        <begin position="273"/>
        <end position="352"/>
    </location>
</feature>
<dbReference type="Proteomes" id="UP000290900">
    <property type="component" value="Unassembled WGS sequence"/>
</dbReference>
<dbReference type="InterPro" id="IPR001012">
    <property type="entry name" value="UBX_dom"/>
</dbReference>
<dbReference type="CDD" id="cd01767">
    <property type="entry name" value="UBX"/>
    <property type="match status" value="1"/>
</dbReference>
<organism evidence="3 4">
    <name type="scientific">Brettanomyces naardenensis</name>
    <name type="common">Yeast</name>
    <dbReference type="NCBI Taxonomy" id="13370"/>
    <lineage>
        <taxon>Eukaryota</taxon>
        <taxon>Fungi</taxon>
        <taxon>Dikarya</taxon>
        <taxon>Ascomycota</taxon>
        <taxon>Saccharomycotina</taxon>
        <taxon>Pichiomycetes</taxon>
        <taxon>Pichiales</taxon>
        <taxon>Pichiaceae</taxon>
        <taxon>Brettanomyces</taxon>
    </lineage>
</organism>
<feature type="compositionally biased region" description="Low complexity" evidence="1">
    <location>
        <begin position="175"/>
        <end position="185"/>
    </location>
</feature>
<feature type="region of interest" description="Disordered" evidence="1">
    <location>
        <begin position="1"/>
        <end position="29"/>
    </location>
</feature>
<feature type="compositionally biased region" description="Polar residues" evidence="1">
    <location>
        <begin position="477"/>
        <end position="487"/>
    </location>
</feature>
<evidence type="ECO:0000259" key="2">
    <source>
        <dbReference type="PROSITE" id="PS50033"/>
    </source>
</evidence>
<gene>
    <name evidence="3" type="ORF">BRENAR_LOCUS1293</name>
</gene>
<dbReference type="Pfam" id="PF23187">
    <property type="entry name" value="UBX7_N"/>
    <property type="match status" value="1"/>
</dbReference>
<dbReference type="FunCoup" id="A0A448YI62">
    <property type="interactions" value="148"/>
</dbReference>
<dbReference type="AlphaFoldDB" id="A0A448YI62"/>
<feature type="region of interest" description="Disordered" evidence="1">
    <location>
        <begin position="360"/>
        <end position="379"/>
    </location>
</feature>
<sequence length="487" mass="54890">MSDQVPLEPPTGSSLGPSSQEGAPSEGLDFMTDANSAIQSSLQQKKPLVMLISADSEDSRSWIDARLSNSNKAFATKIKPFLATHFVLLKILQSTPDFQFLLQLFPQFATIQVPAVLIVDKGQIVDLVPRDVNVEEFNERVEKVKGVGKGAGAEPVPNVQHTPPVHSSPVPPSPVHASPAAQASPDVPLARRTSHPSHSRHSSKTLKEEAAELAASRYRENLAKHQRDELVEKERILRMVRFDRKEREQDEIFDRREEPEQPVHENLHNTHLEMEPDYVIQVRLLDGKAARPKFPRNEKLLKVREYILQHYPSYRDVPFYFYKSVDRVTFHEADEEKSLAELKLNRATLLVKPLDPFERRREDARRNGMTGEGNASITGEFGASASGTLSWLKNRLGGYLWGNADPTEESMSMPLPPVRHSRPLYHDSVEDIDDNEGTRSSFNLYSQPGLIDEPRARKEKPKDVEKRKEDKRPQLSAHGSFSKGNAS</sequence>
<evidence type="ECO:0000313" key="3">
    <source>
        <dbReference type="EMBL" id="VEU20558.1"/>
    </source>
</evidence>
<keyword evidence="4" id="KW-1185">Reference proteome</keyword>
<evidence type="ECO:0000256" key="1">
    <source>
        <dbReference type="SAM" id="MobiDB-lite"/>
    </source>
</evidence>
<dbReference type="Pfam" id="PF00789">
    <property type="entry name" value="UBX"/>
    <property type="match status" value="1"/>
</dbReference>
<feature type="region of interest" description="Disordered" evidence="1">
    <location>
        <begin position="145"/>
        <end position="209"/>
    </location>
</feature>
<dbReference type="GO" id="GO:0036503">
    <property type="term" value="P:ERAD pathway"/>
    <property type="evidence" value="ECO:0007669"/>
    <property type="project" value="TreeGrafter"/>
</dbReference>
<dbReference type="PROSITE" id="PS50033">
    <property type="entry name" value="UBX"/>
    <property type="match status" value="1"/>
</dbReference>
<dbReference type="GO" id="GO:0005783">
    <property type="term" value="C:endoplasmic reticulum"/>
    <property type="evidence" value="ECO:0007669"/>
    <property type="project" value="TreeGrafter"/>
</dbReference>
<dbReference type="PANTHER" id="PTHR46424">
    <property type="entry name" value="UBX DOMAIN-CONTAINING PROTEIN 4"/>
    <property type="match status" value="1"/>
</dbReference>
<dbReference type="InterPro" id="IPR029071">
    <property type="entry name" value="Ubiquitin-like_domsf"/>
</dbReference>
<feature type="compositionally biased region" description="Polar residues" evidence="1">
    <location>
        <begin position="11"/>
        <end position="22"/>
    </location>
</feature>
<dbReference type="SMART" id="SM00166">
    <property type="entry name" value="UBX"/>
    <property type="match status" value="1"/>
</dbReference>
<feature type="compositionally biased region" description="Low complexity" evidence="1">
    <location>
        <begin position="152"/>
        <end position="168"/>
    </location>
</feature>